<organism evidence="2">
    <name type="scientific">Culex pipiens</name>
    <name type="common">House mosquito</name>
    <dbReference type="NCBI Taxonomy" id="7175"/>
    <lineage>
        <taxon>Eukaryota</taxon>
        <taxon>Metazoa</taxon>
        <taxon>Ecdysozoa</taxon>
        <taxon>Arthropoda</taxon>
        <taxon>Hexapoda</taxon>
        <taxon>Insecta</taxon>
        <taxon>Pterygota</taxon>
        <taxon>Neoptera</taxon>
        <taxon>Endopterygota</taxon>
        <taxon>Diptera</taxon>
        <taxon>Nematocera</taxon>
        <taxon>Culicoidea</taxon>
        <taxon>Culicidae</taxon>
        <taxon>Culicinae</taxon>
        <taxon>Culicini</taxon>
        <taxon>Culex</taxon>
        <taxon>Culex</taxon>
    </lineage>
</organism>
<protein>
    <submittedName>
        <fullName evidence="2">(northern house mosquito) hypothetical protein</fullName>
    </submittedName>
</protein>
<sequence>MAGAFIVIAAIAALSSRGLKIPYIFVLSKNLYFSCKFAESSAVPIFHGYYLSALQEGCHSKTNESTSTPSGVAQFRSCIAKHLDLQETQREYAQLNDFSRIQFFDKYCPQINSSLECFGPMMEDLRRCRDPEDMKLYEVVAETLPKAVSWICLNHGEVFAKLKDPRTQMCLDSLESKAGVTCGRGMSSVFMPRRRRISQYEEVECRGFIETHNCIVEKYISCGVAEAKELLDLFYKPIMEASSCENTVL</sequence>
<name>A0A8D8BWN4_CULPI</name>
<dbReference type="InterPro" id="IPR009832">
    <property type="entry name" value="DUF1397"/>
</dbReference>
<dbReference type="PANTHER" id="PTHR20997">
    <property type="entry name" value="EG:BACR42I17.2 PROTEIN-RELATED"/>
    <property type="match status" value="1"/>
</dbReference>
<feature type="signal peptide" evidence="1">
    <location>
        <begin position="1"/>
        <end position="18"/>
    </location>
</feature>
<dbReference type="AlphaFoldDB" id="A0A8D8BWN4"/>
<feature type="chain" id="PRO_5034636042" evidence="1">
    <location>
        <begin position="19"/>
        <end position="249"/>
    </location>
</feature>
<evidence type="ECO:0000256" key="1">
    <source>
        <dbReference type="SAM" id="SignalP"/>
    </source>
</evidence>
<dbReference type="Pfam" id="PF07165">
    <property type="entry name" value="DUF1397"/>
    <property type="match status" value="1"/>
</dbReference>
<evidence type="ECO:0000313" key="2">
    <source>
        <dbReference type="EMBL" id="CAG6481075.1"/>
    </source>
</evidence>
<dbReference type="PANTHER" id="PTHR20997:SF2">
    <property type="entry name" value="EG:BACR42I17.2 PROTEIN-RELATED"/>
    <property type="match status" value="1"/>
</dbReference>
<accession>A0A8D8BWN4</accession>
<dbReference type="EMBL" id="HBUE01089954">
    <property type="protein sequence ID" value="CAG6481075.1"/>
    <property type="molecule type" value="Transcribed_RNA"/>
</dbReference>
<proteinExistence type="predicted"/>
<keyword evidence="1" id="KW-0732">Signal</keyword>
<reference evidence="2" key="1">
    <citation type="submission" date="2021-05" db="EMBL/GenBank/DDBJ databases">
        <authorList>
            <person name="Alioto T."/>
            <person name="Alioto T."/>
            <person name="Gomez Garrido J."/>
        </authorList>
    </citation>
    <scope>NUCLEOTIDE SEQUENCE</scope>
</reference>